<feature type="compositionally biased region" description="Acidic residues" evidence="1">
    <location>
        <begin position="496"/>
        <end position="515"/>
    </location>
</feature>
<dbReference type="EMBL" id="BPQB01000258">
    <property type="protein sequence ID" value="GJF00949.1"/>
    <property type="molecule type" value="Genomic_DNA"/>
</dbReference>
<dbReference type="OrthoDB" id="2669721at2759"/>
<evidence type="ECO:0000256" key="1">
    <source>
        <dbReference type="SAM" id="MobiDB-lite"/>
    </source>
</evidence>
<keyword evidence="3" id="KW-1185">Reference proteome</keyword>
<name>A0A9P3LMK5_9APHY</name>
<organism evidence="2 3">
    <name type="scientific">Phanerochaete sordida</name>
    <dbReference type="NCBI Taxonomy" id="48140"/>
    <lineage>
        <taxon>Eukaryota</taxon>
        <taxon>Fungi</taxon>
        <taxon>Dikarya</taxon>
        <taxon>Basidiomycota</taxon>
        <taxon>Agaricomycotina</taxon>
        <taxon>Agaricomycetes</taxon>
        <taxon>Polyporales</taxon>
        <taxon>Phanerochaetaceae</taxon>
        <taxon>Phanerochaete</taxon>
    </lineage>
</organism>
<protein>
    <submittedName>
        <fullName evidence="2">Uncharacterized protein</fullName>
    </submittedName>
</protein>
<comment type="caution">
    <text evidence="2">The sequence shown here is derived from an EMBL/GenBank/DDBJ whole genome shotgun (WGS) entry which is preliminary data.</text>
</comment>
<gene>
    <name evidence="2" type="ORF">PsYK624_172530</name>
</gene>
<evidence type="ECO:0000313" key="2">
    <source>
        <dbReference type="EMBL" id="GJF00949.1"/>
    </source>
</evidence>
<evidence type="ECO:0000313" key="3">
    <source>
        <dbReference type="Proteomes" id="UP000703269"/>
    </source>
</evidence>
<accession>A0A9P3LMK5</accession>
<proteinExistence type="predicted"/>
<feature type="region of interest" description="Disordered" evidence="1">
    <location>
        <begin position="494"/>
        <end position="515"/>
    </location>
</feature>
<dbReference type="Proteomes" id="UP000703269">
    <property type="component" value="Unassembled WGS sequence"/>
</dbReference>
<sequence>MAPYLSTLPGGIDPRYESHERYMRNLNHVLASSTKTQYEERRLETGIAKPSIFSGIPENRRYPITSLFPGDIMHAVLNLAELLVGLWRGKLHCDKNDDKATWDWAVLVGDVWEEHGKAVERCKAYLPGSFDRAPRNPAEKIFSGYKAAEFLTWIFGLAPALLYGILPDRYWTHFCKLARGFSILHQYRITSPELTEAHVLLTAYTLEFELLYYQRRPERLHFVRQSIHNLNHGCPETVRTGPQPGYAQTGMERTIGNVELELRLHSNPFGNLAEISLRCCQINALHAMLPDLDITPGPKEVPRGAFDVGLGFCLLHPKSRKPIAPPAAEEAAIRRYFETYEQGVVEDCWLEQPTIRKWARLRIPTHQVARSLWKEETMEAKIQALRQSRNIKFEDDNSLPAFAEVQYYFKYEDRAFAMVCQYSAPDQELYNISHRAIWSCSPAQDGEFRVVDVQRIAAVVGMVPHPFNAKHPEVHGRVFVVEKPGLDLLMYTGQLPEEEDEEEDEGADGADNDTQ</sequence>
<dbReference type="AlphaFoldDB" id="A0A9P3LMK5"/>
<reference evidence="2 3" key="1">
    <citation type="submission" date="2021-08" db="EMBL/GenBank/DDBJ databases">
        <title>Draft Genome Sequence of Phanerochaete sordida strain YK-624.</title>
        <authorList>
            <person name="Mori T."/>
            <person name="Dohra H."/>
            <person name="Suzuki T."/>
            <person name="Kawagishi H."/>
            <person name="Hirai H."/>
        </authorList>
    </citation>
    <scope>NUCLEOTIDE SEQUENCE [LARGE SCALE GENOMIC DNA]</scope>
    <source>
        <strain evidence="2 3">YK-624</strain>
    </source>
</reference>